<dbReference type="SUPFAM" id="SSF53098">
    <property type="entry name" value="Ribonuclease H-like"/>
    <property type="match status" value="1"/>
</dbReference>
<accession>A0ABV4XNL6</accession>
<protein>
    <submittedName>
        <fullName evidence="2">Mu transposase C-terminal domain-containing protein</fullName>
    </submittedName>
</protein>
<gene>
    <name evidence="2" type="ORF">ACE1CI_10310</name>
</gene>
<dbReference type="InterPro" id="IPR036397">
    <property type="entry name" value="RNaseH_sf"/>
</dbReference>
<keyword evidence="3" id="KW-1185">Reference proteome</keyword>
<dbReference type="Pfam" id="PF09299">
    <property type="entry name" value="Mu-transpos_C"/>
    <property type="match status" value="1"/>
</dbReference>
<evidence type="ECO:0000259" key="1">
    <source>
        <dbReference type="PROSITE" id="PS50994"/>
    </source>
</evidence>
<dbReference type="PROSITE" id="PS50994">
    <property type="entry name" value="INTEGRASE"/>
    <property type="match status" value="1"/>
</dbReference>
<comment type="caution">
    <text evidence="2">The sequence shown here is derived from an EMBL/GenBank/DDBJ whole genome shotgun (WGS) entry which is preliminary data.</text>
</comment>
<evidence type="ECO:0000313" key="3">
    <source>
        <dbReference type="Proteomes" id="UP001576784"/>
    </source>
</evidence>
<feature type="domain" description="Integrase catalytic" evidence="1">
    <location>
        <begin position="509"/>
        <end position="701"/>
    </location>
</feature>
<evidence type="ECO:0000313" key="2">
    <source>
        <dbReference type="EMBL" id="MFB2893294.1"/>
    </source>
</evidence>
<dbReference type="RefSeq" id="WP_413262956.1">
    <property type="nucleotide sequence ID" value="NZ_JBHFNR010000071.1"/>
</dbReference>
<dbReference type="InterPro" id="IPR015378">
    <property type="entry name" value="Transposase-like_Mu_C"/>
</dbReference>
<dbReference type="Proteomes" id="UP001576784">
    <property type="component" value="Unassembled WGS sequence"/>
</dbReference>
<dbReference type="Gene3D" id="3.30.420.10">
    <property type="entry name" value="Ribonuclease H-like superfamily/Ribonuclease H"/>
    <property type="match status" value="1"/>
</dbReference>
<proteinExistence type="predicted"/>
<sequence>MLSKEDFKDWCDRLNLSEAEQKIVDRIRSSEPSRRVGGGSRNVSGRYPSCKMGVTIQFESHRVELPVIYQLEHDEDVLEFYDQPPQIKLDYQGKNGRKLGVLHTPDLFVLRTNSAGWEECKTEQELKKLQEKNSNRYFLSEDGEWHCPPGEDYANQFGFYYCVRSDSKINWILQRNLLFLEDYYRAESLTVEESIFKSVLSLVWAQLGINLAELLNQSPTVKSDEIYKLIVSEQLYVELNTAPLAEPDKCLVFGDRQTAIAHGLMVEPSNPTTPVISPVIDLAIGTTISWDGTGLNIIHIGETEVVLGGENNQLRQLTKPVFENLVRQGKIKSVQTPQKPAISSESWQRFYQASPEDQAEALCRYKAIEPYLNGQPIENETIPARTLRHWKAKYLAALTQHGCGYIGLLSHRSAKGNRQRKLPEDTLTIMEKFISEDYETLKQKRKWEVYGSLVRACEQAGVIAPSYKAFTKEIKRRDGYEQTKKRQGRRAAYQQESFYWELTRTTPRHGDRPFEISHIDHTELDVELVCSRTGRNLGRPWATFLIDAYSRRLLAVYLTFDSPSYRSCLMVLRICVKRHGRLPQIVVVDNGTEFHSIYFETLLAAFECTKKQRPPAKARFGSVCERLFGTSNTQFVHNLLGNTQITRNVRQVTKSINPKNQAVWTLGLLYEYLCAWAYEVYDTDEHPAFFQSPRDAFAAGMAIGGSRLHRMIPYDENFQILTLPTTSEGKAKVQCGRGVKINSIYYWSNTFRDPQIENTSVQVRYDPFDIGTAYAFVRGQWVQCISQYYAEFQGRSEKELKLASAELRKRQQNHTKQSKVSAKNLAEFLASIEAQEALLEQRSYDAEAQEVFRVIEGGKATFSRNTPPNVIQIPLGSTDNQAIEDESVYPDDITNTPETLVIYEEF</sequence>
<name>A0ABV4XNL6_9CYAN</name>
<reference evidence="2 3" key="1">
    <citation type="submission" date="2024-09" db="EMBL/GenBank/DDBJ databases">
        <title>Floridaenema gen nov. (Aerosakkonemataceae, Aerosakkonematales ord. nov., Cyanobacteria) from benthic tropical and subtropical fresh waters, with the description of four new species.</title>
        <authorList>
            <person name="Moretto J.A."/>
            <person name="Berthold D.E."/>
            <person name="Lefler F.W."/>
            <person name="Huang I.-S."/>
            <person name="Laughinghouse H. IV."/>
        </authorList>
    </citation>
    <scope>NUCLEOTIDE SEQUENCE [LARGE SCALE GENOMIC DNA]</scope>
    <source>
        <strain evidence="2 3">BLCC-F50</strain>
    </source>
</reference>
<dbReference type="InterPro" id="IPR001584">
    <property type="entry name" value="Integrase_cat-core"/>
</dbReference>
<dbReference type="InterPro" id="IPR012337">
    <property type="entry name" value="RNaseH-like_sf"/>
</dbReference>
<dbReference type="EMBL" id="JBHFNR010000071">
    <property type="protein sequence ID" value="MFB2893294.1"/>
    <property type="molecule type" value="Genomic_DNA"/>
</dbReference>
<organism evidence="2 3">
    <name type="scientific">Floridaenema flaviceps BLCC-F50</name>
    <dbReference type="NCBI Taxonomy" id="3153642"/>
    <lineage>
        <taxon>Bacteria</taxon>
        <taxon>Bacillati</taxon>
        <taxon>Cyanobacteriota</taxon>
        <taxon>Cyanophyceae</taxon>
        <taxon>Oscillatoriophycideae</taxon>
        <taxon>Aerosakkonematales</taxon>
        <taxon>Aerosakkonemataceae</taxon>
        <taxon>Floridanema</taxon>
        <taxon>Floridanema flaviceps</taxon>
    </lineage>
</organism>